<dbReference type="KEGG" id="mees:MmiEs2_03220"/>
<gene>
    <name evidence="1" type="ORF">MmiEs2_03220</name>
</gene>
<dbReference type="AlphaFoldDB" id="A0AA96V9I5"/>
<proteinExistence type="predicted"/>
<reference evidence="1 2" key="1">
    <citation type="submission" date="2023-07" db="EMBL/GenBank/DDBJ databases">
        <title>Closed genome sequence of Methanimicrococcus sp. Es2.</title>
        <authorList>
            <person name="Protasov E."/>
            <person name="Platt K."/>
            <person name="Reeh H."/>
            <person name="Poehlein A."/>
            <person name="Daniel R."/>
            <person name="Brune A."/>
        </authorList>
    </citation>
    <scope>NUCLEOTIDE SEQUENCE [LARGE SCALE GENOMIC DNA]</scope>
    <source>
        <strain evidence="1 2">Es2</strain>
    </source>
</reference>
<sequence length="81" mass="8982">MKTKKLLDNIDYLLSAASSANSAQYQQYFHAQHLIFITSARYASVGTDYLTSSVSAATSQFPFAAVTCHLPLPLTREPHKF</sequence>
<protein>
    <submittedName>
        <fullName evidence="1">Uncharacterized protein</fullName>
    </submittedName>
</protein>
<dbReference type="EMBL" id="CP131062">
    <property type="protein sequence ID" value="WNY28140.1"/>
    <property type="molecule type" value="Genomic_DNA"/>
</dbReference>
<keyword evidence="2" id="KW-1185">Reference proteome</keyword>
<organism evidence="1 2">
    <name type="scientific">Methanimicrococcus stummii</name>
    <dbReference type="NCBI Taxonomy" id="3028294"/>
    <lineage>
        <taxon>Archaea</taxon>
        <taxon>Methanobacteriati</taxon>
        <taxon>Methanobacteriota</taxon>
        <taxon>Stenosarchaea group</taxon>
        <taxon>Methanomicrobia</taxon>
        <taxon>Methanosarcinales</taxon>
        <taxon>Methanosarcinaceae</taxon>
        <taxon>Methanimicrococcus</taxon>
    </lineage>
</organism>
<name>A0AA96V9I5_9EURY</name>
<accession>A0AA96V9I5</accession>
<dbReference type="GeneID" id="85196773"/>
<evidence type="ECO:0000313" key="2">
    <source>
        <dbReference type="Proteomes" id="UP001302662"/>
    </source>
</evidence>
<evidence type="ECO:0000313" key="1">
    <source>
        <dbReference type="EMBL" id="WNY28140.1"/>
    </source>
</evidence>
<dbReference type="Proteomes" id="UP001302662">
    <property type="component" value="Chromosome"/>
</dbReference>
<dbReference type="RefSeq" id="WP_316559692.1">
    <property type="nucleotide sequence ID" value="NZ_CP131062.1"/>
</dbReference>